<reference evidence="14" key="2">
    <citation type="submission" date="2021-01" db="UniProtKB">
        <authorList>
            <consortium name="EnsemblMetazoa"/>
        </authorList>
    </citation>
    <scope>IDENTIFICATION</scope>
</reference>
<dbReference type="RefSeq" id="XP_011665393.1">
    <property type="nucleotide sequence ID" value="XM_011667091.2"/>
</dbReference>
<keyword evidence="15" id="KW-1185">Reference proteome</keyword>
<comment type="subcellular location">
    <subcellularLocation>
        <location evidence="3">Cytoplasm</location>
    </subcellularLocation>
    <subcellularLocation>
        <location evidence="2">Nucleus</location>
    </subcellularLocation>
</comment>
<dbReference type="EnsemblMetazoa" id="XM_011667091">
    <property type="protein sequence ID" value="XP_011665393"/>
    <property type="gene ID" value="LOC764873"/>
</dbReference>
<protein>
    <recommendedName>
        <fullName evidence="5">Putative nuclease HARBI1</fullName>
    </recommendedName>
    <alternativeName>
        <fullName evidence="11">Harbinger transposase-derived nuclease</fullName>
    </alternativeName>
</protein>
<organism evidence="14 15">
    <name type="scientific">Strongylocentrotus purpuratus</name>
    <name type="common">Purple sea urchin</name>
    <dbReference type="NCBI Taxonomy" id="7668"/>
    <lineage>
        <taxon>Eukaryota</taxon>
        <taxon>Metazoa</taxon>
        <taxon>Echinodermata</taxon>
        <taxon>Eleutherozoa</taxon>
        <taxon>Echinozoa</taxon>
        <taxon>Echinoidea</taxon>
        <taxon>Euechinoidea</taxon>
        <taxon>Echinacea</taxon>
        <taxon>Camarodonta</taxon>
        <taxon>Echinidea</taxon>
        <taxon>Strongylocentrotidae</taxon>
        <taxon>Strongylocentrotus</taxon>
    </lineage>
</organism>
<dbReference type="GO" id="GO:0005634">
    <property type="term" value="C:nucleus"/>
    <property type="evidence" value="ECO:0007669"/>
    <property type="project" value="UniProtKB-SubCell"/>
</dbReference>
<keyword evidence="10" id="KW-0539">Nucleus</keyword>
<dbReference type="GO" id="GO:0016787">
    <property type="term" value="F:hydrolase activity"/>
    <property type="evidence" value="ECO:0007669"/>
    <property type="project" value="UniProtKB-KW"/>
</dbReference>
<evidence type="ECO:0000256" key="8">
    <source>
        <dbReference type="ARBA" id="ARBA00022723"/>
    </source>
</evidence>
<accession>A0A7M7HH88</accession>
<keyword evidence="7" id="KW-0540">Nuclease</keyword>
<keyword evidence="8" id="KW-0479">Metal-binding</keyword>
<evidence type="ECO:0000256" key="2">
    <source>
        <dbReference type="ARBA" id="ARBA00004123"/>
    </source>
</evidence>
<dbReference type="InterPro" id="IPR045249">
    <property type="entry name" value="HARBI1-like"/>
</dbReference>
<proteinExistence type="inferred from homology"/>
<evidence type="ECO:0000256" key="7">
    <source>
        <dbReference type="ARBA" id="ARBA00022722"/>
    </source>
</evidence>
<dbReference type="GeneID" id="764873"/>
<evidence type="ECO:0000313" key="14">
    <source>
        <dbReference type="EnsemblMetazoa" id="XP_011665393"/>
    </source>
</evidence>
<name>A0A7M7HH88_STRPU</name>
<evidence type="ECO:0000256" key="11">
    <source>
        <dbReference type="ARBA" id="ARBA00030126"/>
    </source>
</evidence>
<evidence type="ECO:0000256" key="9">
    <source>
        <dbReference type="ARBA" id="ARBA00022801"/>
    </source>
</evidence>
<keyword evidence="9" id="KW-0378">Hydrolase</keyword>
<evidence type="ECO:0000256" key="6">
    <source>
        <dbReference type="ARBA" id="ARBA00022490"/>
    </source>
</evidence>
<evidence type="ECO:0000313" key="15">
    <source>
        <dbReference type="Proteomes" id="UP000007110"/>
    </source>
</evidence>
<dbReference type="InParanoid" id="A0A7M7HH88"/>
<sequence length="345" mass="39400">MAAILAVLQRHRYERARRRERIFRDRSQPLELGDGDIFRKYRFTRDGCMHVINLIRPLLQHDTQRNQALPPELQVFIALNFYATGAVLDSTATIHGITRSTASRVIHRVSVTLGTLKHEIIKFPTTMEEVNRAQVDFFNISGFPQVIGVVDGTHIRLNGAPLGPGEHVYMNRKGYYSINTQIICDTNYKIINILARWPGSTHDSRIFQNSRVGQTFEDLQQHGLLLGDSGYALRPYLMTPVLNPRTPAEQAYNRAHATTRVRIEQVNGQLKHKFRCLLNGMQMAPRRACKIITACAVLHNVAKDLKQPDEVDFGIEQHEHEPDRDDHIVDNGLAIRNTIIANYFH</sequence>
<reference evidence="15" key="1">
    <citation type="submission" date="2015-02" db="EMBL/GenBank/DDBJ databases">
        <title>Genome sequencing for Strongylocentrotus purpuratus.</title>
        <authorList>
            <person name="Murali S."/>
            <person name="Liu Y."/>
            <person name="Vee V."/>
            <person name="English A."/>
            <person name="Wang M."/>
            <person name="Skinner E."/>
            <person name="Han Y."/>
            <person name="Muzny D.M."/>
            <person name="Worley K.C."/>
            <person name="Gibbs R.A."/>
        </authorList>
    </citation>
    <scope>NUCLEOTIDE SEQUENCE</scope>
</reference>
<evidence type="ECO:0000256" key="1">
    <source>
        <dbReference type="ARBA" id="ARBA00001968"/>
    </source>
</evidence>
<evidence type="ECO:0000256" key="12">
    <source>
        <dbReference type="ARBA" id="ARBA00045850"/>
    </source>
</evidence>
<dbReference type="PANTHER" id="PTHR22930">
    <property type="match status" value="1"/>
</dbReference>
<dbReference type="PRINTS" id="PR02086">
    <property type="entry name" value="PUTNUCHARBI1"/>
</dbReference>
<dbReference type="GO" id="GO:0005737">
    <property type="term" value="C:cytoplasm"/>
    <property type="evidence" value="ECO:0007669"/>
    <property type="project" value="UniProtKB-SubCell"/>
</dbReference>
<evidence type="ECO:0000256" key="3">
    <source>
        <dbReference type="ARBA" id="ARBA00004496"/>
    </source>
</evidence>
<comment type="function">
    <text evidence="12">Transposase-derived protein that may have nuclease activity. Does not have transposase activity.</text>
</comment>
<dbReference type="KEGG" id="spu:764873"/>
<dbReference type="OMA" id="IECKRFR"/>
<dbReference type="InterPro" id="IPR027806">
    <property type="entry name" value="HARBI1_dom"/>
</dbReference>
<dbReference type="Proteomes" id="UP000007110">
    <property type="component" value="Unassembled WGS sequence"/>
</dbReference>
<dbReference type="GO" id="GO:0046872">
    <property type="term" value="F:metal ion binding"/>
    <property type="evidence" value="ECO:0007669"/>
    <property type="project" value="UniProtKB-KW"/>
</dbReference>
<feature type="domain" description="DDE Tnp4" evidence="13">
    <location>
        <begin position="150"/>
        <end position="300"/>
    </location>
</feature>
<evidence type="ECO:0000256" key="5">
    <source>
        <dbReference type="ARBA" id="ARBA00015519"/>
    </source>
</evidence>
<comment type="cofactor">
    <cofactor evidence="1">
        <name>a divalent metal cation</name>
        <dbReference type="ChEBI" id="CHEBI:60240"/>
    </cofactor>
</comment>
<evidence type="ECO:0000256" key="10">
    <source>
        <dbReference type="ARBA" id="ARBA00023242"/>
    </source>
</evidence>
<dbReference type="AlphaFoldDB" id="A0A7M7HH88"/>
<dbReference type="Pfam" id="PF13359">
    <property type="entry name" value="DDE_Tnp_4"/>
    <property type="match status" value="1"/>
</dbReference>
<evidence type="ECO:0000259" key="13">
    <source>
        <dbReference type="Pfam" id="PF13359"/>
    </source>
</evidence>
<evidence type="ECO:0000256" key="4">
    <source>
        <dbReference type="ARBA" id="ARBA00006958"/>
    </source>
</evidence>
<dbReference type="InterPro" id="IPR026103">
    <property type="entry name" value="HARBI1_animal"/>
</dbReference>
<dbReference type="OrthoDB" id="10023951at2759"/>
<dbReference type="PANTHER" id="PTHR22930:SF227">
    <property type="entry name" value="DDE TNP4 DOMAIN-CONTAINING PROTEIN"/>
    <property type="match status" value="1"/>
</dbReference>
<keyword evidence="6" id="KW-0963">Cytoplasm</keyword>
<comment type="similarity">
    <text evidence="4">Belongs to the HARBI1 family.</text>
</comment>
<dbReference type="GO" id="GO:0004518">
    <property type="term" value="F:nuclease activity"/>
    <property type="evidence" value="ECO:0007669"/>
    <property type="project" value="UniProtKB-KW"/>
</dbReference>